<evidence type="ECO:0000313" key="1">
    <source>
        <dbReference type="EMBL" id="CUR59669.1"/>
    </source>
</evidence>
<sequence length="19" mass="2101">MGLKKDIGPLIDRALELCD</sequence>
<dbReference type="EMBL" id="CZKB01000011">
    <property type="protein sequence ID" value="CUR59669.1"/>
    <property type="molecule type" value="Genomic_DNA"/>
</dbReference>
<organism evidence="1">
    <name type="scientific">metagenome</name>
    <dbReference type="NCBI Taxonomy" id="256318"/>
    <lineage>
        <taxon>unclassified sequences</taxon>
        <taxon>metagenomes</taxon>
    </lineage>
</organism>
<reference evidence="1" key="1">
    <citation type="submission" date="2015-08" db="EMBL/GenBank/DDBJ databases">
        <authorList>
            <person name="Babu N.S."/>
            <person name="Beckwith C.J."/>
            <person name="Beseler K.G."/>
            <person name="Brison A."/>
            <person name="Carone J.V."/>
            <person name="Caskin T.P."/>
            <person name="Diamond M."/>
            <person name="Durham M.E."/>
            <person name="Foxe J.M."/>
            <person name="Go M."/>
            <person name="Henderson B.A."/>
            <person name="Jones I.B."/>
            <person name="McGettigan J.A."/>
            <person name="Micheletti S.J."/>
            <person name="Nasrallah M.E."/>
            <person name="Ortiz D."/>
            <person name="Piller C.R."/>
            <person name="Privatt S.R."/>
            <person name="Schneider S.L."/>
            <person name="Sharp S."/>
            <person name="Smith T.C."/>
            <person name="Stanton J.D."/>
            <person name="Ullery H.E."/>
            <person name="Wilson R.J."/>
            <person name="Serrano M.G."/>
            <person name="Buck G."/>
            <person name="Lee V."/>
            <person name="Wang Y."/>
            <person name="Carvalho R."/>
            <person name="Voegtly L."/>
            <person name="Shi R."/>
            <person name="Duckworth R."/>
            <person name="Johnson A."/>
            <person name="Loviza R."/>
            <person name="Walstead R."/>
            <person name="Shah Z."/>
            <person name="Kiflezghi M."/>
            <person name="Wade K."/>
            <person name="Ball S.L."/>
            <person name="Bradley K.W."/>
            <person name="Asai D.J."/>
            <person name="Bowman C.A."/>
            <person name="Russell D.A."/>
            <person name="Pope W.H."/>
            <person name="Jacobs-Sera D."/>
            <person name="Hendrix R.W."/>
            <person name="Hatfull G.F."/>
        </authorList>
    </citation>
    <scope>NUCLEOTIDE SEQUENCE</scope>
</reference>
<name>A0A2P2CCJ3_9ZZZZ</name>
<protein>
    <submittedName>
        <fullName evidence="1">Uncharacterized protein</fullName>
    </submittedName>
</protein>
<accession>A0A2P2CCJ3</accession>
<gene>
    <name evidence="1" type="ORF">NOCA1190027</name>
</gene>
<proteinExistence type="predicted"/>
<dbReference type="AlphaFoldDB" id="A0A2P2CCJ3"/>